<accession>A0A2H1J2J2</accession>
<dbReference type="InterPro" id="IPR046237">
    <property type="entry name" value="DUF6270"/>
</dbReference>
<protein>
    <submittedName>
        <fullName evidence="1">Uncharacterized protein</fullName>
    </submittedName>
</protein>
<gene>
    <name evidence="1" type="ORF">BAUR920_01663</name>
</gene>
<proteinExistence type="predicted"/>
<organism evidence="1 2">
    <name type="scientific">Brevibacterium aurantiacum</name>
    <dbReference type="NCBI Taxonomy" id="273384"/>
    <lineage>
        <taxon>Bacteria</taxon>
        <taxon>Bacillati</taxon>
        <taxon>Actinomycetota</taxon>
        <taxon>Actinomycetes</taxon>
        <taxon>Micrococcales</taxon>
        <taxon>Brevibacteriaceae</taxon>
        <taxon>Brevibacterium</taxon>
    </lineage>
</organism>
<dbReference type="AlphaFoldDB" id="A0A2H1J2J2"/>
<dbReference type="RefSeq" id="WP_101639036.1">
    <property type="nucleotide sequence ID" value="NZ_FXZG01000008.1"/>
</dbReference>
<dbReference type="EMBL" id="FXZG01000008">
    <property type="protein sequence ID" value="SMX81639.1"/>
    <property type="molecule type" value="Genomic_DNA"/>
</dbReference>
<name>A0A2H1J2J2_BREAU</name>
<sequence length="306" mass="34218">MNIAIFGSCVSRDTCEYFPEATVKAYVARHSMASLRAPHGSDDIDLDGLSSPFQVRMVTGDLEGNGADRLIEIAKRIDLVLLDLVDERRGYWLFPDGTVMTNSIEVELSGAGASARRNAGARLVEFGSEEHFSTWKEGFSTLVKKLEDAGLWERTVLLDIEWAGAMAGAPHPEDTLSAALGRRWRRLQRGGREATRRLSRGAGAGEVLRQFSDVRPTETEEFAARAAQANSDYSRYLDFARETARHVISRKSHEVRIGPDHRWGPQPFHYRDEDYLSIVDEIRVRAEHLGVDLTEEGIEKKESSGQ</sequence>
<dbReference type="Proteomes" id="UP000234289">
    <property type="component" value="Unassembled WGS sequence"/>
</dbReference>
<evidence type="ECO:0000313" key="2">
    <source>
        <dbReference type="Proteomes" id="UP000234289"/>
    </source>
</evidence>
<evidence type="ECO:0000313" key="1">
    <source>
        <dbReference type="EMBL" id="SMX81639.1"/>
    </source>
</evidence>
<reference evidence="2" key="1">
    <citation type="submission" date="2017-03" db="EMBL/GenBank/DDBJ databases">
        <authorList>
            <person name="Monnet C."/>
        </authorList>
    </citation>
    <scope>NUCLEOTIDE SEQUENCE [LARGE SCALE GENOMIC DNA]</scope>
    <source>
        <strain evidence="2">CNRZ 920</strain>
    </source>
</reference>
<dbReference type="Pfam" id="PF19786">
    <property type="entry name" value="DUF6270"/>
    <property type="match status" value="2"/>
</dbReference>